<keyword evidence="2" id="KW-1185">Reference proteome</keyword>
<sequence>MVAELHFTGTTLPVAAEHYPNTPFNCQLVLPALMYSFCMLSYGWSITSQLQAFIWLQSITPGPPIVLWLRGVTPAPPSLLWLQSINSVHNPTVVAEHQPSATTLPATEKHYTTLSLAAEHHFNIITPGL</sequence>
<name>A0AAV3AFJ0_PYXAD</name>
<accession>A0AAV3AFJ0</accession>
<proteinExistence type="predicted"/>
<organism evidence="1 2">
    <name type="scientific">Pyxicephalus adspersus</name>
    <name type="common">African bullfrog</name>
    <dbReference type="NCBI Taxonomy" id="30357"/>
    <lineage>
        <taxon>Eukaryota</taxon>
        <taxon>Metazoa</taxon>
        <taxon>Chordata</taxon>
        <taxon>Craniata</taxon>
        <taxon>Vertebrata</taxon>
        <taxon>Euteleostomi</taxon>
        <taxon>Amphibia</taxon>
        <taxon>Batrachia</taxon>
        <taxon>Anura</taxon>
        <taxon>Neobatrachia</taxon>
        <taxon>Ranoidea</taxon>
        <taxon>Pyxicephalidae</taxon>
        <taxon>Pyxicephalinae</taxon>
        <taxon>Pyxicephalus</taxon>
    </lineage>
</organism>
<dbReference type="EMBL" id="DYDO01000002">
    <property type="protein sequence ID" value="DBA30106.1"/>
    <property type="molecule type" value="Genomic_DNA"/>
</dbReference>
<dbReference type="Proteomes" id="UP001181693">
    <property type="component" value="Unassembled WGS sequence"/>
</dbReference>
<protein>
    <submittedName>
        <fullName evidence="1">Uncharacterized protein</fullName>
    </submittedName>
</protein>
<evidence type="ECO:0000313" key="2">
    <source>
        <dbReference type="Proteomes" id="UP001181693"/>
    </source>
</evidence>
<reference evidence="1" key="1">
    <citation type="thesis" date="2020" institute="ProQuest LLC" country="789 East Eisenhower Parkway, Ann Arbor, MI, USA">
        <title>Comparative Genomics and Chromosome Evolution.</title>
        <authorList>
            <person name="Mudd A.B."/>
        </authorList>
    </citation>
    <scope>NUCLEOTIDE SEQUENCE</scope>
    <source>
        <strain evidence="1">1538</strain>
        <tissue evidence="1">Blood</tissue>
    </source>
</reference>
<evidence type="ECO:0000313" key="1">
    <source>
        <dbReference type="EMBL" id="DBA30106.1"/>
    </source>
</evidence>
<dbReference type="AlphaFoldDB" id="A0AAV3AFJ0"/>
<gene>
    <name evidence="1" type="ORF">GDO54_006130</name>
</gene>
<comment type="caution">
    <text evidence="1">The sequence shown here is derived from an EMBL/GenBank/DDBJ whole genome shotgun (WGS) entry which is preliminary data.</text>
</comment>